<dbReference type="EMBL" id="DF237058">
    <property type="protein sequence ID" value="GAQ82370.1"/>
    <property type="molecule type" value="Genomic_DNA"/>
</dbReference>
<reference evidence="6 7" key="1">
    <citation type="journal article" date="2014" name="Nat. Commun.">
        <title>Klebsormidium flaccidum genome reveals primary factors for plant terrestrial adaptation.</title>
        <authorList>
            <person name="Hori K."/>
            <person name="Maruyama F."/>
            <person name="Fujisawa T."/>
            <person name="Togashi T."/>
            <person name="Yamamoto N."/>
            <person name="Seo M."/>
            <person name="Sato S."/>
            <person name="Yamada T."/>
            <person name="Mori H."/>
            <person name="Tajima N."/>
            <person name="Moriyama T."/>
            <person name="Ikeuchi M."/>
            <person name="Watanabe M."/>
            <person name="Wada H."/>
            <person name="Kobayashi K."/>
            <person name="Saito M."/>
            <person name="Masuda T."/>
            <person name="Sasaki-Sekimoto Y."/>
            <person name="Mashiguchi K."/>
            <person name="Awai K."/>
            <person name="Shimojima M."/>
            <person name="Masuda S."/>
            <person name="Iwai M."/>
            <person name="Nobusawa T."/>
            <person name="Narise T."/>
            <person name="Kondo S."/>
            <person name="Saito H."/>
            <person name="Sato R."/>
            <person name="Murakawa M."/>
            <person name="Ihara Y."/>
            <person name="Oshima-Yamada Y."/>
            <person name="Ohtaka K."/>
            <person name="Satoh M."/>
            <person name="Sonobe K."/>
            <person name="Ishii M."/>
            <person name="Ohtani R."/>
            <person name="Kanamori-Sato M."/>
            <person name="Honoki R."/>
            <person name="Miyazaki D."/>
            <person name="Mochizuki H."/>
            <person name="Umetsu J."/>
            <person name="Higashi K."/>
            <person name="Shibata D."/>
            <person name="Kamiya Y."/>
            <person name="Sato N."/>
            <person name="Nakamura Y."/>
            <person name="Tabata S."/>
            <person name="Ida S."/>
            <person name="Kurokawa K."/>
            <person name="Ohta H."/>
        </authorList>
    </citation>
    <scope>NUCLEOTIDE SEQUENCE [LARGE SCALE GENOMIC DNA]</scope>
    <source>
        <strain evidence="6 7">NIES-2285</strain>
    </source>
</reference>
<evidence type="ECO:0000256" key="3">
    <source>
        <dbReference type="ARBA" id="ARBA00022833"/>
    </source>
</evidence>
<dbReference type="Gene3D" id="6.10.140.2220">
    <property type="match status" value="1"/>
</dbReference>
<dbReference type="Pfam" id="PF01753">
    <property type="entry name" value="zf-MYND"/>
    <property type="match status" value="1"/>
</dbReference>
<keyword evidence="7" id="KW-1185">Reference proteome</keyword>
<evidence type="ECO:0000256" key="2">
    <source>
        <dbReference type="ARBA" id="ARBA00022771"/>
    </source>
</evidence>
<dbReference type="SUPFAM" id="SSF48371">
    <property type="entry name" value="ARM repeat"/>
    <property type="match status" value="1"/>
</dbReference>
<evidence type="ECO:0000256" key="1">
    <source>
        <dbReference type="ARBA" id="ARBA00022723"/>
    </source>
</evidence>
<keyword evidence="3" id="KW-0862">Zinc</keyword>
<evidence type="ECO:0000259" key="5">
    <source>
        <dbReference type="PROSITE" id="PS50865"/>
    </source>
</evidence>
<feature type="domain" description="MYND-type" evidence="5">
    <location>
        <begin position="325"/>
        <end position="367"/>
    </location>
</feature>
<dbReference type="GO" id="GO:0008270">
    <property type="term" value="F:zinc ion binding"/>
    <property type="evidence" value="ECO:0007669"/>
    <property type="project" value="UniProtKB-KW"/>
</dbReference>
<proteinExistence type="predicted"/>
<dbReference type="InterPro" id="IPR002893">
    <property type="entry name" value="Znf_MYND"/>
</dbReference>
<name>A0A1Y1HUR3_KLENI</name>
<protein>
    <recommendedName>
        <fullName evidence="5">MYND-type domain-containing protein</fullName>
    </recommendedName>
</protein>
<evidence type="ECO:0000313" key="6">
    <source>
        <dbReference type="EMBL" id="GAQ82370.1"/>
    </source>
</evidence>
<sequence>MDGPKSTSRNQPELLRAQTQQALRQILRDSQSKDANTRLLAFQRFTSIFRKFSGPDPEESTMHVAAELLEKGLLKPIAEGLKDCVAAPWRILMQGFTILSQSEVCIKALECLALDSRTVKYILQEDPTLPAVLRALFLNELKLAERSASPPDVRVTRAILQTLPRFFMVDSAREETGRSADFLNAVMRHALRHFQDLVTVHARLLLWSSCEEQLEEEDHSLMVLLATALEYGTPAARAKDTCPPPGVSIHEDAKRLANADPSAWARARVLRTLLAQEPDTDGDNFRVRFVRPKASDGARGVEGAQKAEMMGIQPAERKKATRCSGPGCDEAETRPGEFQMCGGCRLAVYCGKDCQRRAWKAGHKETCQKTA</sequence>
<evidence type="ECO:0000256" key="4">
    <source>
        <dbReference type="PROSITE-ProRule" id="PRU00134"/>
    </source>
</evidence>
<keyword evidence="2 4" id="KW-0863">Zinc-finger</keyword>
<organism evidence="6 7">
    <name type="scientific">Klebsormidium nitens</name>
    <name type="common">Green alga</name>
    <name type="synonym">Ulothrix nitens</name>
    <dbReference type="NCBI Taxonomy" id="105231"/>
    <lineage>
        <taxon>Eukaryota</taxon>
        <taxon>Viridiplantae</taxon>
        <taxon>Streptophyta</taxon>
        <taxon>Klebsormidiophyceae</taxon>
        <taxon>Klebsormidiales</taxon>
        <taxon>Klebsormidiaceae</taxon>
        <taxon>Klebsormidium</taxon>
    </lineage>
</organism>
<dbReference type="SUPFAM" id="SSF144232">
    <property type="entry name" value="HIT/MYND zinc finger-like"/>
    <property type="match status" value="1"/>
</dbReference>
<evidence type="ECO:0000313" key="7">
    <source>
        <dbReference type="Proteomes" id="UP000054558"/>
    </source>
</evidence>
<accession>A0A1Y1HUR3</accession>
<dbReference type="PROSITE" id="PS50865">
    <property type="entry name" value="ZF_MYND_2"/>
    <property type="match status" value="1"/>
</dbReference>
<keyword evidence="1" id="KW-0479">Metal-binding</keyword>
<gene>
    <name evidence="6" type="ORF">KFL_001090185</name>
</gene>
<dbReference type="InterPro" id="IPR016024">
    <property type="entry name" value="ARM-type_fold"/>
</dbReference>
<dbReference type="OrthoDB" id="420187at2759"/>
<dbReference type="AlphaFoldDB" id="A0A1Y1HUR3"/>
<dbReference type="Proteomes" id="UP000054558">
    <property type="component" value="Unassembled WGS sequence"/>
</dbReference>